<keyword evidence="2" id="KW-1185">Reference proteome</keyword>
<name>A0A6A6XJ31_9PLEO</name>
<evidence type="ECO:0000313" key="2">
    <source>
        <dbReference type="Proteomes" id="UP000799757"/>
    </source>
</evidence>
<accession>A0A6A6XJ31</accession>
<reference evidence="1" key="1">
    <citation type="journal article" date="2020" name="Stud. Mycol.">
        <title>101 Dothideomycetes genomes: a test case for predicting lifestyles and emergence of pathogens.</title>
        <authorList>
            <person name="Haridas S."/>
            <person name="Albert R."/>
            <person name="Binder M."/>
            <person name="Bloem J."/>
            <person name="Labutti K."/>
            <person name="Salamov A."/>
            <person name="Andreopoulos B."/>
            <person name="Baker S."/>
            <person name="Barry K."/>
            <person name="Bills G."/>
            <person name="Bluhm B."/>
            <person name="Cannon C."/>
            <person name="Castanera R."/>
            <person name="Culley D."/>
            <person name="Daum C."/>
            <person name="Ezra D."/>
            <person name="Gonzalez J."/>
            <person name="Henrissat B."/>
            <person name="Kuo A."/>
            <person name="Liang C."/>
            <person name="Lipzen A."/>
            <person name="Lutzoni F."/>
            <person name="Magnuson J."/>
            <person name="Mondo S."/>
            <person name="Nolan M."/>
            <person name="Ohm R."/>
            <person name="Pangilinan J."/>
            <person name="Park H.-J."/>
            <person name="Ramirez L."/>
            <person name="Alfaro M."/>
            <person name="Sun H."/>
            <person name="Tritt A."/>
            <person name="Yoshinaga Y."/>
            <person name="Zwiers L.-H."/>
            <person name="Turgeon B."/>
            <person name="Goodwin S."/>
            <person name="Spatafora J."/>
            <person name="Crous P."/>
            <person name="Grigoriev I."/>
        </authorList>
    </citation>
    <scope>NUCLEOTIDE SEQUENCE</scope>
    <source>
        <strain evidence="1">CBS 109.77</strain>
    </source>
</reference>
<gene>
    <name evidence="1" type="ORF">K505DRAFT_359250</name>
</gene>
<organism evidence="1 2">
    <name type="scientific">Melanomma pulvis-pyrius CBS 109.77</name>
    <dbReference type="NCBI Taxonomy" id="1314802"/>
    <lineage>
        <taxon>Eukaryota</taxon>
        <taxon>Fungi</taxon>
        <taxon>Dikarya</taxon>
        <taxon>Ascomycota</taxon>
        <taxon>Pezizomycotina</taxon>
        <taxon>Dothideomycetes</taxon>
        <taxon>Pleosporomycetidae</taxon>
        <taxon>Pleosporales</taxon>
        <taxon>Melanommataceae</taxon>
        <taxon>Melanomma</taxon>
    </lineage>
</organism>
<dbReference type="Proteomes" id="UP000799757">
    <property type="component" value="Unassembled WGS sequence"/>
</dbReference>
<evidence type="ECO:0000313" key="1">
    <source>
        <dbReference type="EMBL" id="KAF2796516.1"/>
    </source>
</evidence>
<dbReference type="EMBL" id="MU001829">
    <property type="protein sequence ID" value="KAF2796516.1"/>
    <property type="molecule type" value="Genomic_DNA"/>
</dbReference>
<dbReference type="AlphaFoldDB" id="A0A6A6XJ31"/>
<sequence length="246" mass="28323">MSIMSIVSIESIMRKICVGTRRGAGLNEPSPRVEFWDRVGEELAGYGEAEVKMALLRKLLLCILTSCDLYVLLIRFVQPIDNIRNVVSDMLRHSREVQPNRSNLLYHESVVTNSICELCISAEIRRAETDFDFVHRLGYADVGEQLRLFGVSPQLMTPISKRSEDIIEFAEIERADGNGLAVVLMMIQTKSEDAIWMPPFEPQQIHQINWDIFLRHADLFMVQKNRHMPQKHRIQIPHLTSVPKTR</sequence>
<protein>
    <submittedName>
        <fullName evidence="1">Uncharacterized protein</fullName>
    </submittedName>
</protein>
<proteinExistence type="predicted"/>